<gene>
    <name evidence="1" type="ORF">NC595_11870</name>
</gene>
<evidence type="ECO:0000313" key="2">
    <source>
        <dbReference type="Proteomes" id="UP001204615"/>
    </source>
</evidence>
<evidence type="ECO:0000313" key="1">
    <source>
        <dbReference type="EMBL" id="MCP1374759.1"/>
    </source>
</evidence>
<dbReference type="Proteomes" id="UP001204615">
    <property type="component" value="Unassembled WGS sequence"/>
</dbReference>
<keyword evidence="2" id="KW-1185">Reference proteome</keyword>
<proteinExistence type="predicted"/>
<organism evidence="1 2">
    <name type="scientific">Dyella lutea</name>
    <dbReference type="NCBI Taxonomy" id="2950441"/>
    <lineage>
        <taxon>Bacteria</taxon>
        <taxon>Pseudomonadati</taxon>
        <taxon>Pseudomonadota</taxon>
        <taxon>Gammaproteobacteria</taxon>
        <taxon>Lysobacterales</taxon>
        <taxon>Rhodanobacteraceae</taxon>
        <taxon>Dyella</taxon>
    </lineage>
</organism>
<accession>A0ABT1FBL5</accession>
<dbReference type="EMBL" id="JAMZEK010000002">
    <property type="protein sequence ID" value="MCP1374759.1"/>
    <property type="molecule type" value="Genomic_DNA"/>
</dbReference>
<protein>
    <recommendedName>
        <fullName evidence="3">Methyl-accepting chemotaxis protein</fullName>
    </recommendedName>
</protein>
<evidence type="ECO:0008006" key="3">
    <source>
        <dbReference type="Google" id="ProtNLM"/>
    </source>
</evidence>
<comment type="caution">
    <text evidence="1">The sequence shown here is derived from an EMBL/GenBank/DDBJ whole genome shotgun (WGS) entry which is preliminary data.</text>
</comment>
<dbReference type="RefSeq" id="WP_253566687.1">
    <property type="nucleotide sequence ID" value="NZ_JAMZEK010000002.1"/>
</dbReference>
<reference evidence="1 2" key="1">
    <citation type="submission" date="2022-06" db="EMBL/GenBank/DDBJ databases">
        <title>Dyella sp. Sa strain:Sa Genome sequencing.</title>
        <authorList>
            <person name="Park S."/>
        </authorList>
    </citation>
    <scope>NUCLEOTIDE SEQUENCE [LARGE SCALE GENOMIC DNA]</scope>
    <source>
        <strain evidence="1 2">Sa</strain>
    </source>
</reference>
<sequence>MHLELPKVKLESLKDFAKHYLMIVLSILTALGLEAWIEHTHHAEAARVAVERMQHELQEDLDNIDRSMARNDATLANLLELDRLLRADMVAGKSGEQINADIHAHRDLFALNLDFPTLATDAWDVAVANQSVGWVDAPALQRYSSAYSSARELASWIQHDAVLLINGPRMVDFLTDLQTGQAVAPRDFLYQVRQMTTTIHSTQGELRSVRDELRKDLGLPPERPARS</sequence>
<name>A0ABT1FBL5_9GAMM</name>